<dbReference type="GO" id="GO:0009451">
    <property type="term" value="P:RNA modification"/>
    <property type="evidence" value="ECO:0007669"/>
    <property type="project" value="InterPro"/>
</dbReference>
<dbReference type="SMART" id="SM00179">
    <property type="entry name" value="EGF_CA"/>
    <property type="match status" value="2"/>
</dbReference>
<dbReference type="GO" id="GO:0005509">
    <property type="term" value="F:calcium ion binding"/>
    <property type="evidence" value="ECO:0007669"/>
    <property type="project" value="InterPro"/>
</dbReference>
<organism evidence="9 10">
    <name type="scientific">Artemisia annua</name>
    <name type="common">Sweet wormwood</name>
    <dbReference type="NCBI Taxonomy" id="35608"/>
    <lineage>
        <taxon>Eukaryota</taxon>
        <taxon>Viridiplantae</taxon>
        <taxon>Streptophyta</taxon>
        <taxon>Embryophyta</taxon>
        <taxon>Tracheophyta</taxon>
        <taxon>Spermatophyta</taxon>
        <taxon>Magnoliopsida</taxon>
        <taxon>eudicotyledons</taxon>
        <taxon>Gunneridae</taxon>
        <taxon>Pentapetalae</taxon>
        <taxon>asterids</taxon>
        <taxon>campanulids</taxon>
        <taxon>Asterales</taxon>
        <taxon>Asteraceae</taxon>
        <taxon>Asteroideae</taxon>
        <taxon>Anthemideae</taxon>
        <taxon>Artemisiinae</taxon>
        <taxon>Artemisia</taxon>
    </lineage>
</organism>
<keyword evidence="2 6" id="KW-0245">EGF-like domain</keyword>
<evidence type="ECO:0000313" key="10">
    <source>
        <dbReference type="Proteomes" id="UP000245207"/>
    </source>
</evidence>
<comment type="subcellular location">
    <subcellularLocation>
        <location evidence="1">Membrane</location>
        <topology evidence="1">Single-pass membrane protein</topology>
    </subcellularLocation>
</comment>
<name>A0A2U1NHV3_ARTAN</name>
<feature type="domain" description="EGF-like" evidence="8">
    <location>
        <begin position="166"/>
        <end position="200"/>
    </location>
</feature>
<evidence type="ECO:0000256" key="3">
    <source>
        <dbReference type="ARBA" id="ARBA00022729"/>
    </source>
</evidence>
<dbReference type="SUPFAM" id="SSF57196">
    <property type="entry name" value="EGF/Laminin"/>
    <property type="match status" value="2"/>
</dbReference>
<keyword evidence="5" id="KW-1015">Disulfide bond</keyword>
<dbReference type="Proteomes" id="UP000245207">
    <property type="component" value="Unassembled WGS sequence"/>
</dbReference>
<dbReference type="InterPro" id="IPR018097">
    <property type="entry name" value="EGF_Ca-bd_CS"/>
</dbReference>
<dbReference type="Pfam" id="PF13947">
    <property type="entry name" value="GUB_WAK_bind"/>
    <property type="match status" value="1"/>
</dbReference>
<dbReference type="PROSITE" id="PS50026">
    <property type="entry name" value="EGF_3"/>
    <property type="match status" value="2"/>
</dbReference>
<dbReference type="GO" id="GO:0030247">
    <property type="term" value="F:polysaccharide binding"/>
    <property type="evidence" value="ECO:0007669"/>
    <property type="project" value="InterPro"/>
</dbReference>
<evidence type="ECO:0000256" key="2">
    <source>
        <dbReference type="ARBA" id="ARBA00022536"/>
    </source>
</evidence>
<evidence type="ECO:0000256" key="1">
    <source>
        <dbReference type="ARBA" id="ARBA00004167"/>
    </source>
</evidence>
<dbReference type="InterPro" id="IPR000152">
    <property type="entry name" value="EGF-type_Asp/Asn_hydroxyl_site"/>
</dbReference>
<dbReference type="GO" id="GO:0016020">
    <property type="term" value="C:membrane"/>
    <property type="evidence" value="ECO:0007669"/>
    <property type="project" value="UniProtKB-SubCell"/>
</dbReference>
<dbReference type="SMART" id="SM00181">
    <property type="entry name" value="EGF"/>
    <property type="match status" value="2"/>
</dbReference>
<feature type="domain" description="EGF-like" evidence="8">
    <location>
        <begin position="112"/>
        <end position="146"/>
    </location>
</feature>
<dbReference type="InterPro" id="IPR025287">
    <property type="entry name" value="WAK_GUB"/>
</dbReference>
<evidence type="ECO:0000256" key="4">
    <source>
        <dbReference type="ARBA" id="ARBA00022737"/>
    </source>
</evidence>
<evidence type="ECO:0000256" key="6">
    <source>
        <dbReference type="PROSITE-ProRule" id="PRU00076"/>
    </source>
</evidence>
<dbReference type="FunFam" id="2.10.25.10:FF:000038">
    <property type="entry name" value="Fibrillin 2"/>
    <property type="match status" value="2"/>
</dbReference>
<reference evidence="9 10" key="1">
    <citation type="journal article" date="2018" name="Mol. Plant">
        <title>The genome of Artemisia annua provides insight into the evolution of Asteraceae family and artemisinin biosynthesis.</title>
        <authorList>
            <person name="Shen Q."/>
            <person name="Zhang L."/>
            <person name="Liao Z."/>
            <person name="Wang S."/>
            <person name="Yan T."/>
            <person name="Shi P."/>
            <person name="Liu M."/>
            <person name="Fu X."/>
            <person name="Pan Q."/>
            <person name="Wang Y."/>
            <person name="Lv Z."/>
            <person name="Lu X."/>
            <person name="Zhang F."/>
            <person name="Jiang W."/>
            <person name="Ma Y."/>
            <person name="Chen M."/>
            <person name="Hao X."/>
            <person name="Li L."/>
            <person name="Tang Y."/>
            <person name="Lv G."/>
            <person name="Zhou Y."/>
            <person name="Sun X."/>
            <person name="Brodelius P.E."/>
            <person name="Rose J.K.C."/>
            <person name="Tang K."/>
        </authorList>
    </citation>
    <scope>NUCLEOTIDE SEQUENCE [LARGE SCALE GENOMIC DNA]</scope>
    <source>
        <strain evidence="10">cv. Huhao1</strain>
        <tissue evidence="9">Leaf</tissue>
    </source>
</reference>
<evidence type="ECO:0000259" key="8">
    <source>
        <dbReference type="PROSITE" id="PS50026"/>
    </source>
</evidence>
<dbReference type="PANTHER" id="PTHR47926">
    <property type="entry name" value="PENTATRICOPEPTIDE REPEAT-CONTAINING PROTEIN"/>
    <property type="match status" value="1"/>
</dbReference>
<protein>
    <submittedName>
        <fullName evidence="9">Pentatricopeptide repeat (PPR) superfamily protein</fullName>
    </submittedName>
</protein>
<dbReference type="InterPro" id="IPR000742">
    <property type="entry name" value="EGF"/>
</dbReference>
<dbReference type="Gene3D" id="1.25.40.10">
    <property type="entry name" value="Tetratricopeptide repeat domain"/>
    <property type="match status" value="1"/>
</dbReference>
<keyword evidence="4" id="KW-0677">Repeat</keyword>
<accession>A0A2U1NHV3</accession>
<proteinExistence type="predicted"/>
<dbReference type="InterPro" id="IPR046960">
    <property type="entry name" value="PPR_At4g14850-like_plant"/>
</dbReference>
<dbReference type="GO" id="GO:0003723">
    <property type="term" value="F:RNA binding"/>
    <property type="evidence" value="ECO:0007669"/>
    <property type="project" value="InterPro"/>
</dbReference>
<evidence type="ECO:0000256" key="5">
    <source>
        <dbReference type="ARBA" id="ARBA00023157"/>
    </source>
</evidence>
<dbReference type="PROSITE" id="PS00010">
    <property type="entry name" value="ASX_HYDROXYL"/>
    <property type="match status" value="2"/>
</dbReference>
<dbReference type="EMBL" id="PKPP01002793">
    <property type="protein sequence ID" value="PWA73077.1"/>
    <property type="molecule type" value="Genomic_DNA"/>
</dbReference>
<dbReference type="InterPro" id="IPR049883">
    <property type="entry name" value="NOTCH1_EGF-like"/>
</dbReference>
<dbReference type="Pfam" id="PF01535">
    <property type="entry name" value="PPR"/>
    <property type="match status" value="2"/>
</dbReference>
<feature type="region of interest" description="Disordered" evidence="7">
    <location>
        <begin position="351"/>
        <end position="371"/>
    </location>
</feature>
<dbReference type="CDD" id="cd00054">
    <property type="entry name" value="EGF_CA"/>
    <property type="match status" value="2"/>
</dbReference>
<evidence type="ECO:0000313" key="9">
    <source>
        <dbReference type="EMBL" id="PWA73077.1"/>
    </source>
</evidence>
<dbReference type="PROSITE" id="PS01187">
    <property type="entry name" value="EGF_CA"/>
    <property type="match status" value="1"/>
</dbReference>
<dbReference type="Pfam" id="PF07645">
    <property type="entry name" value="EGF_CA"/>
    <property type="match status" value="2"/>
</dbReference>
<keyword evidence="3" id="KW-0732">Signal</keyword>
<dbReference type="InterPro" id="IPR011990">
    <property type="entry name" value="TPR-like_helical_dom_sf"/>
</dbReference>
<dbReference type="AlphaFoldDB" id="A0A2U1NHV3"/>
<dbReference type="InterPro" id="IPR001881">
    <property type="entry name" value="EGF-like_Ca-bd_dom"/>
</dbReference>
<keyword evidence="10" id="KW-1185">Reference proteome</keyword>
<evidence type="ECO:0000256" key="7">
    <source>
        <dbReference type="SAM" id="MobiDB-lite"/>
    </source>
</evidence>
<gene>
    <name evidence="9" type="ORF">CTI12_AA264410</name>
</gene>
<sequence length="371" mass="41038">MALGTLQGTSNSSAMNYIAKPGCQTHCGNITVPYPFGIGKDTGCSLDDSFYMNCNTSFDPPKLYFASSSLESSTINEVFNISDSELRTFTRVGSRCYNKDGNVTNDFDSYRDIDECKDPEKYPCHGSCYNTQGNYICKCKKGYSGDPMIQGCFQRKPFQALFFSLDINECDRKEDFPCNGTCINTPGNYTCKCKDGYSGDGKIPNGCRRPVAGNSKFMKIIFISVLATLMNVGQLDEPRKVFGKMGMTDQCSWDSMYGSVLKSCSGLRDVRIGVQVHGSVVKSPYEGDVYVGSALTDMYTKCGNVRCAQKVLDGMRCRNVVTWNSLITCYEQNGPPSEALFGYVPNARDLEASEEENSDLNTLEPKELENQ</sequence>
<dbReference type="OrthoDB" id="4062651at2759"/>
<dbReference type="Gene3D" id="2.10.25.10">
    <property type="entry name" value="Laminin"/>
    <property type="match status" value="2"/>
</dbReference>
<dbReference type="InterPro" id="IPR002885">
    <property type="entry name" value="PPR_rpt"/>
</dbReference>
<comment type="caution">
    <text evidence="9">The sequence shown here is derived from an EMBL/GenBank/DDBJ whole genome shotgun (WGS) entry which is preliminary data.</text>
</comment>
<comment type="caution">
    <text evidence="6">Lacks conserved residue(s) required for the propagation of feature annotation.</text>
</comment>